<reference evidence="1 2" key="1">
    <citation type="submission" date="2019-11" db="EMBL/GenBank/DDBJ databases">
        <title>Whole genome sequence of Oryza granulata.</title>
        <authorList>
            <person name="Li W."/>
        </authorList>
    </citation>
    <scope>NUCLEOTIDE SEQUENCE [LARGE SCALE GENOMIC DNA]</scope>
    <source>
        <strain evidence="2">cv. Menghai</strain>
        <tissue evidence="1">Leaf</tissue>
    </source>
</reference>
<evidence type="ECO:0000313" key="2">
    <source>
        <dbReference type="Proteomes" id="UP000479710"/>
    </source>
</evidence>
<accession>A0A6G1CC43</accession>
<comment type="caution">
    <text evidence="1">The sequence shown here is derived from an EMBL/GenBank/DDBJ whole genome shotgun (WGS) entry which is preliminary data.</text>
</comment>
<organism evidence="1 2">
    <name type="scientific">Oryza meyeriana var. granulata</name>
    <dbReference type="NCBI Taxonomy" id="110450"/>
    <lineage>
        <taxon>Eukaryota</taxon>
        <taxon>Viridiplantae</taxon>
        <taxon>Streptophyta</taxon>
        <taxon>Embryophyta</taxon>
        <taxon>Tracheophyta</taxon>
        <taxon>Spermatophyta</taxon>
        <taxon>Magnoliopsida</taxon>
        <taxon>Liliopsida</taxon>
        <taxon>Poales</taxon>
        <taxon>Poaceae</taxon>
        <taxon>BOP clade</taxon>
        <taxon>Oryzoideae</taxon>
        <taxon>Oryzeae</taxon>
        <taxon>Oryzinae</taxon>
        <taxon>Oryza</taxon>
        <taxon>Oryza meyeriana</taxon>
    </lineage>
</organism>
<protein>
    <submittedName>
        <fullName evidence="1">Uncharacterized protein</fullName>
    </submittedName>
</protein>
<proteinExistence type="predicted"/>
<keyword evidence="2" id="KW-1185">Reference proteome</keyword>
<dbReference type="EMBL" id="SPHZ02000010">
    <property type="protein sequence ID" value="KAF0897364.1"/>
    <property type="molecule type" value="Genomic_DNA"/>
</dbReference>
<evidence type="ECO:0000313" key="1">
    <source>
        <dbReference type="EMBL" id="KAF0897364.1"/>
    </source>
</evidence>
<gene>
    <name evidence="1" type="ORF">E2562_036377</name>
</gene>
<name>A0A6G1CC43_9ORYZ</name>
<dbReference type="AlphaFoldDB" id="A0A6G1CC43"/>
<dbReference type="Proteomes" id="UP000479710">
    <property type="component" value="Unassembled WGS sequence"/>
</dbReference>
<sequence>MGVVWEQVSMWYALSPFLSHYTAKILLRCSKVKSEVQNIMYTMYQEEFNVIQHVIGKHLAKMTQANNTIIDSDDEWGTPDEVAKIYKFAELAEDVYYSR</sequence>